<dbReference type="GeneID" id="60058156"/>
<gene>
    <name evidence="1" type="ORF">GMA92_06990</name>
</gene>
<dbReference type="Proteomes" id="UP000487649">
    <property type="component" value="Unassembled WGS sequence"/>
</dbReference>
<dbReference type="EMBL" id="WMQE01000012">
    <property type="protein sequence ID" value="MTK21164.1"/>
    <property type="molecule type" value="Genomic_DNA"/>
</dbReference>
<comment type="caution">
    <text evidence="1">The sequence shown here is derived from an EMBL/GenBank/DDBJ whole genome shotgun (WGS) entry which is preliminary data.</text>
</comment>
<sequence>MGTNLHVQLTYDEKAKRFDCRNRLDEVIASLLNGDVFTLDHLNTTVLGTVKFSPECKPYGFYFESNDGQLKVELTDGMKGYVEIQDQDKVMK</sequence>
<reference evidence="1 2" key="1">
    <citation type="journal article" date="2019" name="Nat. Med.">
        <title>A library of human gut bacterial isolates paired with longitudinal multiomics data enables mechanistic microbiome research.</title>
        <authorList>
            <person name="Poyet M."/>
            <person name="Groussin M."/>
            <person name="Gibbons S.M."/>
            <person name="Avila-Pacheco J."/>
            <person name="Jiang X."/>
            <person name="Kearney S.M."/>
            <person name="Perrotta A.R."/>
            <person name="Berdy B."/>
            <person name="Zhao S."/>
            <person name="Lieberman T.D."/>
            <person name="Swanson P.K."/>
            <person name="Smith M."/>
            <person name="Roesemann S."/>
            <person name="Alexander J.E."/>
            <person name="Rich S.A."/>
            <person name="Livny J."/>
            <person name="Vlamakis H."/>
            <person name="Clish C."/>
            <person name="Bullock K."/>
            <person name="Deik A."/>
            <person name="Scott J."/>
            <person name="Pierce K.A."/>
            <person name="Xavier R.J."/>
            <person name="Alm E.J."/>
        </authorList>
    </citation>
    <scope>NUCLEOTIDE SEQUENCE [LARGE SCALE GENOMIC DNA]</scope>
    <source>
        <strain evidence="1 2">BIOML-A198</strain>
    </source>
</reference>
<accession>A0A173S0H1</accession>
<dbReference type="AlphaFoldDB" id="A0A173S0H1"/>
<protein>
    <submittedName>
        <fullName evidence="1">Uncharacterized protein</fullName>
    </submittedName>
</protein>
<name>A0A173S0H1_9FIRM</name>
<evidence type="ECO:0000313" key="2">
    <source>
        <dbReference type="Proteomes" id="UP000487649"/>
    </source>
</evidence>
<dbReference type="RefSeq" id="WP_006784731.1">
    <property type="nucleotide sequence ID" value="NZ_CAUWFM010000014.1"/>
</dbReference>
<organism evidence="1 2">
    <name type="scientific">Turicibacter sanguinis</name>
    <dbReference type="NCBI Taxonomy" id="154288"/>
    <lineage>
        <taxon>Bacteria</taxon>
        <taxon>Bacillati</taxon>
        <taxon>Bacillota</taxon>
        <taxon>Erysipelotrichia</taxon>
        <taxon>Erysipelotrichales</taxon>
        <taxon>Turicibacteraceae</taxon>
        <taxon>Turicibacter</taxon>
    </lineage>
</organism>
<dbReference type="OrthoDB" id="9932436at2"/>
<evidence type="ECO:0000313" key="1">
    <source>
        <dbReference type="EMBL" id="MTK21164.1"/>
    </source>
</evidence>
<proteinExistence type="predicted"/>